<dbReference type="SMART" id="SM00312">
    <property type="entry name" value="PX"/>
    <property type="match status" value="1"/>
</dbReference>
<feature type="domain" description="PX" evidence="1">
    <location>
        <begin position="30"/>
        <end position="143"/>
    </location>
</feature>
<dbReference type="Pfam" id="PF00787">
    <property type="entry name" value="PX"/>
    <property type="match status" value="1"/>
</dbReference>
<dbReference type="Gene3D" id="3.30.1520.10">
    <property type="entry name" value="Phox-like domain"/>
    <property type="match status" value="1"/>
</dbReference>
<dbReference type="InterPro" id="IPR036871">
    <property type="entry name" value="PX_dom_sf"/>
</dbReference>
<evidence type="ECO:0000313" key="2">
    <source>
        <dbReference type="EMBL" id="CAD8434959.1"/>
    </source>
</evidence>
<gene>
    <name evidence="2" type="ORF">LAMO00422_LOCUS3320</name>
</gene>
<dbReference type="PROSITE" id="PS50195">
    <property type="entry name" value="PX"/>
    <property type="match status" value="1"/>
</dbReference>
<organism evidence="2">
    <name type="scientific">Amorphochlora amoebiformis</name>
    <dbReference type="NCBI Taxonomy" id="1561963"/>
    <lineage>
        <taxon>Eukaryota</taxon>
        <taxon>Sar</taxon>
        <taxon>Rhizaria</taxon>
        <taxon>Cercozoa</taxon>
        <taxon>Chlorarachniophyceae</taxon>
        <taxon>Amorphochlora</taxon>
    </lineage>
</organism>
<dbReference type="PANTHER" id="PTHR22775:SF3">
    <property type="entry name" value="SORTING NEXIN-13"/>
    <property type="match status" value="1"/>
</dbReference>
<evidence type="ECO:0000259" key="1">
    <source>
        <dbReference type="PROSITE" id="PS50195"/>
    </source>
</evidence>
<proteinExistence type="predicted"/>
<dbReference type="EMBL" id="HBEM01004732">
    <property type="protein sequence ID" value="CAD8434959.1"/>
    <property type="molecule type" value="Transcribed_RNA"/>
</dbReference>
<protein>
    <recommendedName>
        <fullName evidence="1">PX domain-containing protein</fullName>
    </recommendedName>
</protein>
<name>A0A7S0CUY1_9EUKA</name>
<accession>A0A7S0CUY1</accession>
<sequence length="143" mass="17106">MASGQSTARTSRVRSQEDVLYDRRIEEVGREIKSVKVKRAQKARSRQQVVLYQIDVETREREWATFKRFNAFYGFYRKLSKDFKKCGLPKFPPRHSKVFTDHNDPVFIEQRRKKLDKFMKELFKIPGMSNQECVLDFLGIRDH</sequence>
<reference evidence="2" key="1">
    <citation type="submission" date="2021-01" db="EMBL/GenBank/DDBJ databases">
        <authorList>
            <person name="Corre E."/>
            <person name="Pelletier E."/>
            <person name="Niang G."/>
            <person name="Scheremetjew M."/>
            <person name="Finn R."/>
            <person name="Kale V."/>
            <person name="Holt S."/>
            <person name="Cochrane G."/>
            <person name="Meng A."/>
            <person name="Brown T."/>
            <person name="Cohen L."/>
        </authorList>
    </citation>
    <scope>NUCLEOTIDE SEQUENCE</scope>
    <source>
        <strain evidence="2">CCMP2058</strain>
    </source>
</reference>
<dbReference type="GO" id="GO:0035091">
    <property type="term" value="F:phosphatidylinositol binding"/>
    <property type="evidence" value="ECO:0007669"/>
    <property type="project" value="InterPro"/>
</dbReference>
<dbReference type="PANTHER" id="PTHR22775">
    <property type="entry name" value="SORTING NEXIN"/>
    <property type="match status" value="1"/>
</dbReference>
<dbReference type="InterPro" id="IPR001683">
    <property type="entry name" value="PX_dom"/>
</dbReference>
<dbReference type="CDD" id="cd06093">
    <property type="entry name" value="PX_domain"/>
    <property type="match status" value="1"/>
</dbReference>
<dbReference type="AlphaFoldDB" id="A0A7S0CUY1"/>
<dbReference type="SUPFAM" id="SSF64268">
    <property type="entry name" value="PX domain"/>
    <property type="match status" value="1"/>
</dbReference>